<gene>
    <name evidence="6" type="ORF">Amac_080710</name>
</gene>
<dbReference type="EMBL" id="BLAE01000060">
    <property type="protein sequence ID" value="GES14474.1"/>
    <property type="molecule type" value="Genomic_DNA"/>
</dbReference>
<dbReference type="GO" id="GO:0003700">
    <property type="term" value="F:DNA-binding transcription factor activity"/>
    <property type="evidence" value="ECO:0007669"/>
    <property type="project" value="TreeGrafter"/>
</dbReference>
<keyword evidence="1" id="KW-0805">Transcription regulation</keyword>
<dbReference type="InterPro" id="IPR001647">
    <property type="entry name" value="HTH_TetR"/>
</dbReference>
<evidence type="ECO:0000256" key="3">
    <source>
        <dbReference type="ARBA" id="ARBA00023163"/>
    </source>
</evidence>
<dbReference type="InterPro" id="IPR009057">
    <property type="entry name" value="Homeodomain-like_sf"/>
</dbReference>
<dbReference type="PANTHER" id="PTHR30055:SF234">
    <property type="entry name" value="HTH-TYPE TRANSCRIPTIONAL REGULATOR BETI"/>
    <property type="match status" value="1"/>
</dbReference>
<feature type="DNA-binding region" description="H-T-H motif" evidence="4">
    <location>
        <begin position="37"/>
        <end position="56"/>
    </location>
</feature>
<evidence type="ECO:0000313" key="6">
    <source>
        <dbReference type="EMBL" id="GES14474.1"/>
    </source>
</evidence>
<dbReference type="SUPFAM" id="SSF46689">
    <property type="entry name" value="Homeodomain-like"/>
    <property type="match status" value="1"/>
</dbReference>
<evidence type="ECO:0000313" key="7">
    <source>
        <dbReference type="Proteomes" id="UP000331127"/>
    </source>
</evidence>
<dbReference type="RefSeq" id="WP_155359648.1">
    <property type="nucleotide sequence ID" value="NZ_BAAAHL010000049.1"/>
</dbReference>
<evidence type="ECO:0000256" key="2">
    <source>
        <dbReference type="ARBA" id="ARBA00023125"/>
    </source>
</evidence>
<dbReference type="SUPFAM" id="SSF48498">
    <property type="entry name" value="Tetracyclin repressor-like, C-terminal domain"/>
    <property type="match status" value="1"/>
</dbReference>
<dbReference type="Proteomes" id="UP000331127">
    <property type="component" value="Unassembled WGS sequence"/>
</dbReference>
<dbReference type="Gene3D" id="1.10.357.10">
    <property type="entry name" value="Tetracycline Repressor, domain 2"/>
    <property type="match status" value="1"/>
</dbReference>
<keyword evidence="7" id="KW-1185">Reference proteome</keyword>
<dbReference type="Pfam" id="PF00440">
    <property type="entry name" value="TetR_N"/>
    <property type="match status" value="1"/>
</dbReference>
<dbReference type="GO" id="GO:0000976">
    <property type="term" value="F:transcription cis-regulatory region binding"/>
    <property type="evidence" value="ECO:0007669"/>
    <property type="project" value="TreeGrafter"/>
</dbReference>
<keyword evidence="3" id="KW-0804">Transcription</keyword>
<dbReference type="PROSITE" id="PS50977">
    <property type="entry name" value="HTH_TETR_2"/>
    <property type="match status" value="1"/>
</dbReference>
<protein>
    <submittedName>
        <fullName evidence="6">TetR family transcriptional regulator</fullName>
    </submittedName>
</protein>
<feature type="domain" description="HTH tetR-type" evidence="5">
    <location>
        <begin position="15"/>
        <end position="74"/>
    </location>
</feature>
<dbReference type="InterPro" id="IPR050109">
    <property type="entry name" value="HTH-type_TetR-like_transc_reg"/>
</dbReference>
<organism evidence="6 7">
    <name type="scientific">Acrocarpospora macrocephala</name>
    <dbReference type="NCBI Taxonomy" id="150177"/>
    <lineage>
        <taxon>Bacteria</taxon>
        <taxon>Bacillati</taxon>
        <taxon>Actinomycetota</taxon>
        <taxon>Actinomycetes</taxon>
        <taxon>Streptosporangiales</taxon>
        <taxon>Streptosporangiaceae</taxon>
        <taxon>Acrocarpospora</taxon>
    </lineage>
</organism>
<dbReference type="OrthoDB" id="9795011at2"/>
<dbReference type="InterPro" id="IPR036271">
    <property type="entry name" value="Tet_transcr_reg_TetR-rel_C_sf"/>
</dbReference>
<evidence type="ECO:0000256" key="1">
    <source>
        <dbReference type="ARBA" id="ARBA00023015"/>
    </source>
</evidence>
<dbReference type="AlphaFoldDB" id="A0A5M3WZZ5"/>
<evidence type="ECO:0000256" key="4">
    <source>
        <dbReference type="PROSITE-ProRule" id="PRU00335"/>
    </source>
</evidence>
<dbReference type="Pfam" id="PF21597">
    <property type="entry name" value="TetR_C_43"/>
    <property type="match status" value="1"/>
</dbReference>
<dbReference type="InterPro" id="IPR049445">
    <property type="entry name" value="TetR_SbtR-like_C"/>
</dbReference>
<name>A0A5M3WZZ5_9ACTN</name>
<reference evidence="6 7" key="1">
    <citation type="submission" date="2019-10" db="EMBL/GenBank/DDBJ databases">
        <title>Whole genome shotgun sequence of Acrocarpospora macrocephala NBRC 16266.</title>
        <authorList>
            <person name="Ichikawa N."/>
            <person name="Kimura A."/>
            <person name="Kitahashi Y."/>
            <person name="Komaki H."/>
            <person name="Oguchi A."/>
        </authorList>
    </citation>
    <scope>NUCLEOTIDE SEQUENCE [LARGE SCALE GENOMIC DNA]</scope>
    <source>
        <strain evidence="6 7">NBRC 16266</strain>
    </source>
</reference>
<sequence length="196" mass="21424">MAPADSTRALRRDARENLEKLTAAAVKVFLAQGFCAPLEEVARAAGVSIGTLYNRFGTREALIDAVVPVIAADRTGRLAAQAQAQPDPWSRFRFYVTRLLELQAASPPVDDIMARRYPGSQELTNHCDDALAHAARFIEAAQADGSLRGDFRIADLTAMFLANSGILRAATTVEEDAWRRHLEFVLDGLHVHRAAV</sequence>
<comment type="caution">
    <text evidence="6">The sequence shown here is derived from an EMBL/GenBank/DDBJ whole genome shotgun (WGS) entry which is preliminary data.</text>
</comment>
<evidence type="ECO:0000259" key="5">
    <source>
        <dbReference type="PROSITE" id="PS50977"/>
    </source>
</evidence>
<dbReference type="PANTHER" id="PTHR30055">
    <property type="entry name" value="HTH-TYPE TRANSCRIPTIONAL REGULATOR RUTR"/>
    <property type="match status" value="1"/>
</dbReference>
<proteinExistence type="predicted"/>
<accession>A0A5M3WZZ5</accession>
<keyword evidence="2 4" id="KW-0238">DNA-binding</keyword>
<dbReference type="PRINTS" id="PR00455">
    <property type="entry name" value="HTHTETR"/>
</dbReference>